<sequence>MMAPFLVRSATAPIRTKPGFRLIIENVPHSSTIHETLTAVFQVRRFPADITAGKNISSPAAQTLQRTQRPELAVLLWERALDPQKGTWSLPGGRLRDDEDLDTSARRQLAEKVDVRELAHLEQLSVFSAPDRVPGPRRIASAYLGLVPLTAEPELPGDTAWHPVSALPAMSFDHGIVVEHARTRLAAKLSYTNIAFALAPADFTMSTLREIYCAALGYDVDTTNLQRVLTRRDVITPTGKTRAPGRAGGRPAAVYRYTDSGIRVTDEFAALRPRA</sequence>
<proteinExistence type="predicted"/>
<dbReference type="AlphaFoldDB" id="A0A6G9YCY8"/>
<keyword evidence="3" id="KW-1185">Reference proteome</keyword>
<accession>A0A6G9YCY8</accession>
<protein>
    <submittedName>
        <fullName evidence="2">NUDIX domain-containing protein</fullName>
    </submittedName>
</protein>
<name>A0A6G9YCY8_9NOCA</name>
<dbReference type="InterPro" id="IPR054105">
    <property type="entry name" value="WHD_NrtR"/>
</dbReference>
<dbReference type="InterPro" id="IPR015797">
    <property type="entry name" value="NUDIX_hydrolase-like_dom_sf"/>
</dbReference>
<dbReference type="PANTHER" id="PTHR43736">
    <property type="entry name" value="ADP-RIBOSE PYROPHOSPHATASE"/>
    <property type="match status" value="1"/>
</dbReference>
<dbReference type="PROSITE" id="PS51462">
    <property type="entry name" value="NUDIX"/>
    <property type="match status" value="1"/>
</dbReference>
<dbReference type="Pfam" id="PF21906">
    <property type="entry name" value="WHD_NrtR"/>
    <property type="match status" value="1"/>
</dbReference>
<dbReference type="SUPFAM" id="SSF55811">
    <property type="entry name" value="Nudix"/>
    <property type="match status" value="1"/>
</dbReference>
<dbReference type="InterPro" id="IPR000086">
    <property type="entry name" value="NUDIX_hydrolase_dom"/>
</dbReference>
<dbReference type="Gene3D" id="3.90.79.10">
    <property type="entry name" value="Nucleoside Triphosphate Pyrophosphohydrolase"/>
    <property type="match status" value="1"/>
</dbReference>
<organism evidence="2 3">
    <name type="scientific">Nocardia arthritidis</name>
    <dbReference type="NCBI Taxonomy" id="228602"/>
    <lineage>
        <taxon>Bacteria</taxon>
        <taxon>Bacillati</taxon>
        <taxon>Actinomycetota</taxon>
        <taxon>Actinomycetes</taxon>
        <taxon>Mycobacteriales</taxon>
        <taxon>Nocardiaceae</taxon>
        <taxon>Nocardia</taxon>
    </lineage>
</organism>
<dbReference type="KEGG" id="nah:F5544_15765"/>
<reference evidence="2 3" key="1">
    <citation type="journal article" date="2019" name="ACS Chem. Biol.">
        <title>Identification and Mobilization of a Cryptic Antibiotic Biosynthesis Gene Locus from a Human-Pathogenic Nocardia Isolate.</title>
        <authorList>
            <person name="Herisse M."/>
            <person name="Ishida K."/>
            <person name="Porter J.L."/>
            <person name="Howden B."/>
            <person name="Hertweck C."/>
            <person name="Stinear T.P."/>
            <person name="Pidot S.J."/>
        </authorList>
    </citation>
    <scope>NUCLEOTIDE SEQUENCE [LARGE SCALE GENOMIC DNA]</scope>
    <source>
        <strain evidence="2 3">AUSMDU00012717</strain>
    </source>
</reference>
<dbReference type="Proteomes" id="UP000503540">
    <property type="component" value="Chromosome"/>
</dbReference>
<feature type="domain" description="Nudix hydrolase" evidence="1">
    <location>
        <begin position="56"/>
        <end position="185"/>
    </location>
</feature>
<dbReference type="EMBL" id="CP046172">
    <property type="protein sequence ID" value="QIS11034.1"/>
    <property type="molecule type" value="Genomic_DNA"/>
</dbReference>
<dbReference type="SUPFAM" id="SSF46785">
    <property type="entry name" value="Winged helix' DNA-binding domain"/>
    <property type="match status" value="1"/>
</dbReference>
<evidence type="ECO:0000313" key="2">
    <source>
        <dbReference type="EMBL" id="QIS11034.1"/>
    </source>
</evidence>
<gene>
    <name evidence="2" type="ORF">F5544_15765</name>
</gene>
<dbReference type="InterPro" id="IPR036390">
    <property type="entry name" value="WH_DNA-bd_sf"/>
</dbReference>
<dbReference type="InterPro" id="IPR036388">
    <property type="entry name" value="WH-like_DNA-bd_sf"/>
</dbReference>
<dbReference type="CDD" id="cd18873">
    <property type="entry name" value="NUDIX_NadM_like"/>
    <property type="match status" value="1"/>
</dbReference>
<dbReference type="Gene3D" id="1.10.10.10">
    <property type="entry name" value="Winged helix-like DNA-binding domain superfamily/Winged helix DNA-binding domain"/>
    <property type="match status" value="1"/>
</dbReference>
<evidence type="ECO:0000259" key="1">
    <source>
        <dbReference type="PROSITE" id="PS51462"/>
    </source>
</evidence>
<dbReference type="PANTHER" id="PTHR43736:SF4">
    <property type="entry name" value="SLR1690 PROTEIN"/>
    <property type="match status" value="1"/>
</dbReference>
<dbReference type="Pfam" id="PF00293">
    <property type="entry name" value="NUDIX"/>
    <property type="match status" value="1"/>
</dbReference>
<evidence type="ECO:0000313" key="3">
    <source>
        <dbReference type="Proteomes" id="UP000503540"/>
    </source>
</evidence>